<reference evidence="2 3" key="1">
    <citation type="submission" date="2015-06" db="EMBL/GenBank/DDBJ databases">
        <title>Draft genome of the moderately acidophilic sulfate reducer Candidatus Desulfosporosinus acididurans strain M1.</title>
        <authorList>
            <person name="Poehlein A."/>
            <person name="Petzsch P."/>
            <person name="Johnson B.D."/>
            <person name="Schloemann M."/>
            <person name="Daniel R."/>
            <person name="Muehling M."/>
        </authorList>
    </citation>
    <scope>NUCLEOTIDE SEQUENCE [LARGE SCALE GENOMIC DNA]</scope>
    <source>
        <strain evidence="2 3">M1</strain>
    </source>
</reference>
<name>A0A0J1IPV4_9FIRM</name>
<protein>
    <submittedName>
        <fullName evidence="2">Chromosome partition protein Smc</fullName>
    </submittedName>
</protein>
<feature type="coiled-coil region" evidence="1">
    <location>
        <begin position="223"/>
        <end position="283"/>
    </location>
</feature>
<dbReference type="RefSeq" id="WP_047809267.1">
    <property type="nucleotide sequence ID" value="NZ_LDZY01000004.1"/>
</dbReference>
<evidence type="ECO:0000313" key="3">
    <source>
        <dbReference type="Proteomes" id="UP000036356"/>
    </source>
</evidence>
<organism evidence="2 3">
    <name type="scientific">Desulfosporosinus acididurans</name>
    <dbReference type="NCBI Taxonomy" id="476652"/>
    <lineage>
        <taxon>Bacteria</taxon>
        <taxon>Bacillati</taxon>
        <taxon>Bacillota</taxon>
        <taxon>Clostridia</taxon>
        <taxon>Eubacteriales</taxon>
        <taxon>Desulfitobacteriaceae</taxon>
        <taxon>Desulfosporosinus</taxon>
    </lineage>
</organism>
<dbReference type="PATRIC" id="fig|476652.3.peg.1430"/>
<dbReference type="InterPro" id="IPR021451">
    <property type="entry name" value="DUF3102"/>
</dbReference>
<dbReference type="STRING" id="476652.DEAC_c13940"/>
<feature type="coiled-coil region" evidence="1">
    <location>
        <begin position="122"/>
        <end position="198"/>
    </location>
</feature>
<sequence length="336" mass="38484">MNELSLERSPSIIAAEINSIKEQTRKMVLFNSIEIGRRLVEAKTMIGHGEWGEWLEKSVDYSQRTASNLMRIFEEYGSNQITFFCDNAKSQALANLSYTQAVALLGIPPEDREAFIEEHNIDDMSTRELQQAIKEKQELEERLREVESNWIKDRSNAESSKRIADEKAEEVRELLEEKQSLKSDVKTLQETLEKERRHSKDEAERLAGLLQEAKDSGASDEMVSRLQAELKEARNLVDKLTKELDEPVEVTAAEVIEKVPEDVERELEELRERNKELEAKASQPIGTAPIRFKLHFDSLVKGFGDLLRTLEEIDAGEHDKYKNAVKGLLGKMSERL</sequence>
<evidence type="ECO:0000256" key="1">
    <source>
        <dbReference type="SAM" id="Coils"/>
    </source>
</evidence>
<evidence type="ECO:0000313" key="2">
    <source>
        <dbReference type="EMBL" id="KLU66726.1"/>
    </source>
</evidence>
<keyword evidence="1" id="KW-0175">Coiled coil</keyword>
<gene>
    <name evidence="2" type="primary">smc_2</name>
    <name evidence="2" type="ORF">DEAC_c13940</name>
</gene>
<keyword evidence="3" id="KW-1185">Reference proteome</keyword>
<dbReference type="AlphaFoldDB" id="A0A0J1IPV4"/>
<accession>A0A0J1IPV4</accession>
<comment type="caution">
    <text evidence="2">The sequence shown here is derived from an EMBL/GenBank/DDBJ whole genome shotgun (WGS) entry which is preliminary data.</text>
</comment>
<dbReference type="Pfam" id="PF11300">
    <property type="entry name" value="DUF3102"/>
    <property type="match status" value="1"/>
</dbReference>
<dbReference type="EMBL" id="LDZY01000004">
    <property type="protein sequence ID" value="KLU66726.1"/>
    <property type="molecule type" value="Genomic_DNA"/>
</dbReference>
<dbReference type="Proteomes" id="UP000036356">
    <property type="component" value="Unassembled WGS sequence"/>
</dbReference>
<proteinExistence type="predicted"/>